<feature type="domain" description="Multi-ubiquitin" evidence="1">
    <location>
        <begin position="13"/>
        <end position="80"/>
    </location>
</feature>
<dbReference type="Pfam" id="PF14452">
    <property type="entry name" value="Multi_ubiq"/>
    <property type="match status" value="1"/>
</dbReference>
<proteinExistence type="predicted"/>
<accession>A0ABZ0SNH4</accession>
<evidence type="ECO:0000259" key="1">
    <source>
        <dbReference type="Pfam" id="PF14452"/>
    </source>
</evidence>
<sequence length="86" mass="9370">MSIDTTAAHKKPVTVTINARPFQLEKGDITFEELVQLAFPDGTGGEAQYRVSYRRGEGNKSGTLAAGQSVKVKEGMEFHVDVTNRS</sequence>
<organism evidence="2 3">
    <name type="scientific">Microbacterium rhizosphaerae</name>
    <dbReference type="NCBI Taxonomy" id="1678237"/>
    <lineage>
        <taxon>Bacteria</taxon>
        <taxon>Bacillati</taxon>
        <taxon>Actinomycetota</taxon>
        <taxon>Actinomycetes</taxon>
        <taxon>Micrococcales</taxon>
        <taxon>Microbacteriaceae</taxon>
        <taxon>Microbacterium</taxon>
    </lineage>
</organism>
<reference evidence="2 3" key="1">
    <citation type="submission" date="2023-11" db="EMBL/GenBank/DDBJ databases">
        <title>Genome sequence of Microbacterium rhizosphaerae KACC 19337.</title>
        <authorList>
            <person name="Choi H."/>
            <person name="Kim S."/>
            <person name="Kim Y."/>
            <person name="Kwon S.-W."/>
            <person name="Heo J."/>
        </authorList>
    </citation>
    <scope>NUCLEOTIDE SEQUENCE [LARGE SCALE GENOMIC DNA]</scope>
    <source>
        <strain evidence="2 3">KACC 19337</strain>
    </source>
</reference>
<evidence type="ECO:0000313" key="2">
    <source>
        <dbReference type="EMBL" id="WPR90193.1"/>
    </source>
</evidence>
<protein>
    <submittedName>
        <fullName evidence="2">Multiubiquitin domain-containing protein</fullName>
    </submittedName>
</protein>
<evidence type="ECO:0000313" key="3">
    <source>
        <dbReference type="Proteomes" id="UP001323798"/>
    </source>
</evidence>
<dbReference type="InterPro" id="IPR027802">
    <property type="entry name" value="Multi-ubiquitin_dom"/>
</dbReference>
<gene>
    <name evidence="2" type="ORF">SM116_02585</name>
</gene>
<keyword evidence="3" id="KW-1185">Reference proteome</keyword>
<dbReference type="EMBL" id="CP139368">
    <property type="protein sequence ID" value="WPR90193.1"/>
    <property type="molecule type" value="Genomic_DNA"/>
</dbReference>
<dbReference type="Proteomes" id="UP001323798">
    <property type="component" value="Chromosome"/>
</dbReference>
<dbReference type="RefSeq" id="WP_320942906.1">
    <property type="nucleotide sequence ID" value="NZ_BAABEU010000003.1"/>
</dbReference>
<name>A0ABZ0SNH4_9MICO</name>